<dbReference type="Proteomes" id="UP000736787">
    <property type="component" value="Unassembled WGS sequence"/>
</dbReference>
<accession>A0A8T1DEF0</accession>
<sequence length="54" mass="5752">MIPRYQPASADSVKIATPAQPKLFNAAWTAQGLSGSFSKSPLEVQEAPRPLLLA</sequence>
<gene>
    <name evidence="1" type="ORF">PC117_g11350</name>
</gene>
<name>A0A8T1DEF0_9STRA</name>
<reference evidence="1" key="1">
    <citation type="submission" date="2018-10" db="EMBL/GenBank/DDBJ databases">
        <title>Effector identification in a new, highly contiguous assembly of the strawberry crown rot pathogen Phytophthora cactorum.</title>
        <authorList>
            <person name="Armitage A.D."/>
            <person name="Nellist C.F."/>
            <person name="Bates H."/>
            <person name="Vickerstaff R.J."/>
            <person name="Harrison R.J."/>
        </authorList>
    </citation>
    <scope>NUCLEOTIDE SEQUENCE</scope>
    <source>
        <strain evidence="1">4040</strain>
    </source>
</reference>
<proteinExistence type="predicted"/>
<protein>
    <submittedName>
        <fullName evidence="1">Uncharacterized protein</fullName>
    </submittedName>
</protein>
<dbReference type="AlphaFoldDB" id="A0A8T1DEF0"/>
<evidence type="ECO:0000313" key="2">
    <source>
        <dbReference type="Proteomes" id="UP000736787"/>
    </source>
</evidence>
<organism evidence="1 2">
    <name type="scientific">Phytophthora cactorum</name>
    <dbReference type="NCBI Taxonomy" id="29920"/>
    <lineage>
        <taxon>Eukaryota</taxon>
        <taxon>Sar</taxon>
        <taxon>Stramenopiles</taxon>
        <taxon>Oomycota</taxon>
        <taxon>Peronosporomycetes</taxon>
        <taxon>Peronosporales</taxon>
        <taxon>Peronosporaceae</taxon>
        <taxon>Phytophthora</taxon>
    </lineage>
</organism>
<comment type="caution">
    <text evidence="1">The sequence shown here is derived from an EMBL/GenBank/DDBJ whole genome shotgun (WGS) entry which is preliminary data.</text>
</comment>
<dbReference type="EMBL" id="RCMK01000291">
    <property type="protein sequence ID" value="KAG2938173.1"/>
    <property type="molecule type" value="Genomic_DNA"/>
</dbReference>
<evidence type="ECO:0000313" key="1">
    <source>
        <dbReference type="EMBL" id="KAG2938173.1"/>
    </source>
</evidence>